<dbReference type="EMBL" id="GECZ01005483">
    <property type="protein sequence ID" value="JAS64286.1"/>
    <property type="molecule type" value="Transcribed_RNA"/>
</dbReference>
<feature type="compositionally biased region" description="Basic and acidic residues" evidence="1">
    <location>
        <begin position="19"/>
        <end position="36"/>
    </location>
</feature>
<accession>A0A1B6GPC0</accession>
<organism evidence="2">
    <name type="scientific">Cuerna arida</name>
    <dbReference type="NCBI Taxonomy" id="1464854"/>
    <lineage>
        <taxon>Eukaryota</taxon>
        <taxon>Metazoa</taxon>
        <taxon>Ecdysozoa</taxon>
        <taxon>Arthropoda</taxon>
        <taxon>Hexapoda</taxon>
        <taxon>Insecta</taxon>
        <taxon>Pterygota</taxon>
        <taxon>Neoptera</taxon>
        <taxon>Paraneoptera</taxon>
        <taxon>Hemiptera</taxon>
        <taxon>Auchenorrhyncha</taxon>
        <taxon>Membracoidea</taxon>
        <taxon>Cicadellidae</taxon>
        <taxon>Cicadellinae</taxon>
        <taxon>Proconiini</taxon>
        <taxon>Cuerna</taxon>
    </lineage>
</organism>
<reference evidence="2" key="1">
    <citation type="submission" date="2015-11" db="EMBL/GenBank/DDBJ databases">
        <title>De novo transcriptome assembly of four potential Pierce s Disease insect vectors from Arizona vineyards.</title>
        <authorList>
            <person name="Tassone E.E."/>
        </authorList>
    </citation>
    <scope>NUCLEOTIDE SEQUENCE</scope>
</reference>
<feature type="non-terminal residue" evidence="2">
    <location>
        <position position="154"/>
    </location>
</feature>
<feature type="compositionally biased region" description="Polar residues" evidence="1">
    <location>
        <begin position="1"/>
        <end position="14"/>
    </location>
</feature>
<evidence type="ECO:0000256" key="1">
    <source>
        <dbReference type="SAM" id="MobiDB-lite"/>
    </source>
</evidence>
<feature type="compositionally biased region" description="Basic and acidic residues" evidence="1">
    <location>
        <begin position="143"/>
        <end position="154"/>
    </location>
</feature>
<feature type="region of interest" description="Disordered" evidence="1">
    <location>
        <begin position="1"/>
        <end position="92"/>
    </location>
</feature>
<sequence length="154" mass="17526">KEIKQLHSTVNNLKPTGHKKPDQEECQMKIFKHSETQTENQAPLIQQPEQTSSTRADTCSGTPLKDSCTRYDEPLPSSKHSTLPSATPSSELELLSQSYPQRHSFELVELKLRQDQMDETIKELQLQVQNYVSNTTPKSPPQSKEKPPNMKPKE</sequence>
<proteinExistence type="predicted"/>
<feature type="non-terminal residue" evidence="2">
    <location>
        <position position="1"/>
    </location>
</feature>
<feature type="region of interest" description="Disordered" evidence="1">
    <location>
        <begin position="130"/>
        <end position="154"/>
    </location>
</feature>
<evidence type="ECO:0000313" key="2">
    <source>
        <dbReference type="EMBL" id="JAS64286.1"/>
    </source>
</evidence>
<protein>
    <submittedName>
        <fullName evidence="2">Uncharacterized protein</fullName>
    </submittedName>
</protein>
<feature type="compositionally biased region" description="Polar residues" evidence="1">
    <location>
        <begin position="78"/>
        <end position="92"/>
    </location>
</feature>
<name>A0A1B6GPC0_9HEMI</name>
<dbReference type="AlphaFoldDB" id="A0A1B6GPC0"/>
<gene>
    <name evidence="2" type="ORF">g.45529</name>
</gene>
<feature type="compositionally biased region" description="Polar residues" evidence="1">
    <location>
        <begin position="37"/>
        <end position="61"/>
    </location>
</feature>